<name>A0A3P8FZM6_9TREM</name>
<reference evidence="1 2" key="1">
    <citation type="submission" date="2018-11" db="EMBL/GenBank/DDBJ databases">
        <authorList>
            <consortium name="Pathogen Informatics"/>
        </authorList>
    </citation>
    <scope>NUCLEOTIDE SEQUENCE [LARGE SCALE GENOMIC DNA]</scope>
    <source>
        <strain>Denwood</strain>
        <strain evidence="2">Zambia</strain>
    </source>
</reference>
<evidence type="ECO:0000313" key="2">
    <source>
        <dbReference type="Proteomes" id="UP000269396"/>
    </source>
</evidence>
<dbReference type="Proteomes" id="UP000269396">
    <property type="component" value="Unassembled WGS sequence"/>
</dbReference>
<evidence type="ECO:0000313" key="1">
    <source>
        <dbReference type="EMBL" id="VDP75521.1"/>
    </source>
</evidence>
<protein>
    <submittedName>
        <fullName evidence="1">Uncharacterized protein</fullName>
    </submittedName>
</protein>
<dbReference type="AlphaFoldDB" id="A0A3P8FZM6"/>
<sequence>MAGIPSIFEIPKFPIKGDSVEGTCNDGSVEYRLPRTILGLDKFVVTPPTGLLGDNELVVHKLELIFEQIVGQLFNVRSAEPIKF</sequence>
<accession>A0A3P8FZM6</accession>
<keyword evidence="2" id="KW-1185">Reference proteome</keyword>
<dbReference type="EMBL" id="UZAL01039490">
    <property type="protein sequence ID" value="VDP75521.1"/>
    <property type="molecule type" value="Genomic_DNA"/>
</dbReference>
<proteinExistence type="predicted"/>
<organism evidence="1 2">
    <name type="scientific">Schistosoma mattheei</name>
    <dbReference type="NCBI Taxonomy" id="31246"/>
    <lineage>
        <taxon>Eukaryota</taxon>
        <taxon>Metazoa</taxon>
        <taxon>Spiralia</taxon>
        <taxon>Lophotrochozoa</taxon>
        <taxon>Platyhelminthes</taxon>
        <taxon>Trematoda</taxon>
        <taxon>Digenea</taxon>
        <taxon>Strigeidida</taxon>
        <taxon>Schistosomatoidea</taxon>
        <taxon>Schistosomatidae</taxon>
        <taxon>Schistosoma</taxon>
    </lineage>
</organism>
<gene>
    <name evidence="1" type="ORF">SMTD_LOCUS17894</name>
</gene>